<dbReference type="Pfam" id="PF07690">
    <property type="entry name" value="MFS_1"/>
    <property type="match status" value="1"/>
</dbReference>
<comment type="caution">
    <text evidence="7">The sequence shown here is derived from an EMBL/GenBank/DDBJ whole genome shotgun (WGS) entry which is preliminary data.</text>
</comment>
<evidence type="ECO:0000256" key="1">
    <source>
        <dbReference type="ARBA" id="ARBA00004651"/>
    </source>
</evidence>
<feature type="transmembrane region" description="Helical" evidence="5">
    <location>
        <begin position="352"/>
        <end position="372"/>
    </location>
</feature>
<evidence type="ECO:0000256" key="4">
    <source>
        <dbReference type="ARBA" id="ARBA00023136"/>
    </source>
</evidence>
<feature type="transmembrane region" description="Helical" evidence="5">
    <location>
        <begin position="229"/>
        <end position="250"/>
    </location>
</feature>
<accession>A0A4R1BQH3</accession>
<evidence type="ECO:0000256" key="3">
    <source>
        <dbReference type="ARBA" id="ARBA00022989"/>
    </source>
</evidence>
<dbReference type="PANTHER" id="PTHR11360:SF284">
    <property type="entry name" value="EG:103B4.3 PROTEIN-RELATED"/>
    <property type="match status" value="1"/>
</dbReference>
<keyword evidence="3 5" id="KW-1133">Transmembrane helix</keyword>
<dbReference type="InterPro" id="IPR011701">
    <property type="entry name" value="MFS"/>
</dbReference>
<dbReference type="InterPro" id="IPR020846">
    <property type="entry name" value="MFS_dom"/>
</dbReference>
<evidence type="ECO:0000313" key="7">
    <source>
        <dbReference type="EMBL" id="TCJ19940.1"/>
    </source>
</evidence>
<organism evidence="7 8">
    <name type="scientific">Rubrobacter taiwanensis</name>
    <dbReference type="NCBI Taxonomy" id="185139"/>
    <lineage>
        <taxon>Bacteria</taxon>
        <taxon>Bacillati</taxon>
        <taxon>Actinomycetota</taxon>
        <taxon>Rubrobacteria</taxon>
        <taxon>Rubrobacterales</taxon>
        <taxon>Rubrobacteraceae</taxon>
        <taxon>Rubrobacter</taxon>
    </lineage>
</organism>
<evidence type="ECO:0000256" key="2">
    <source>
        <dbReference type="ARBA" id="ARBA00022692"/>
    </source>
</evidence>
<feature type="transmembrane region" description="Helical" evidence="5">
    <location>
        <begin position="384"/>
        <end position="403"/>
    </location>
</feature>
<name>A0A4R1BQH3_9ACTN</name>
<dbReference type="PROSITE" id="PS50850">
    <property type="entry name" value="MFS"/>
    <property type="match status" value="1"/>
</dbReference>
<feature type="transmembrane region" description="Helical" evidence="5">
    <location>
        <begin position="15"/>
        <end position="37"/>
    </location>
</feature>
<feature type="transmembrane region" description="Helical" evidence="5">
    <location>
        <begin position="87"/>
        <end position="106"/>
    </location>
</feature>
<dbReference type="EMBL" id="SKBU01000006">
    <property type="protein sequence ID" value="TCJ19940.1"/>
    <property type="molecule type" value="Genomic_DNA"/>
</dbReference>
<dbReference type="PANTHER" id="PTHR11360">
    <property type="entry name" value="MONOCARBOXYLATE TRANSPORTER"/>
    <property type="match status" value="1"/>
</dbReference>
<evidence type="ECO:0000313" key="8">
    <source>
        <dbReference type="Proteomes" id="UP000295244"/>
    </source>
</evidence>
<dbReference type="GO" id="GO:0022857">
    <property type="term" value="F:transmembrane transporter activity"/>
    <property type="evidence" value="ECO:0007669"/>
    <property type="project" value="InterPro"/>
</dbReference>
<dbReference type="InterPro" id="IPR050327">
    <property type="entry name" value="Proton-linked_MCT"/>
</dbReference>
<feature type="transmembrane region" description="Helical" evidence="5">
    <location>
        <begin position="147"/>
        <end position="165"/>
    </location>
</feature>
<comment type="subcellular location">
    <subcellularLocation>
        <location evidence="1">Cell membrane</location>
        <topology evidence="1">Multi-pass membrane protein</topology>
    </subcellularLocation>
</comment>
<proteinExistence type="predicted"/>
<feature type="transmembrane region" description="Helical" evidence="5">
    <location>
        <begin position="319"/>
        <end position="340"/>
    </location>
</feature>
<dbReference type="SUPFAM" id="SSF103473">
    <property type="entry name" value="MFS general substrate transporter"/>
    <property type="match status" value="1"/>
</dbReference>
<protein>
    <submittedName>
        <fullName evidence="7">MFS transporter</fullName>
    </submittedName>
</protein>
<dbReference type="AlphaFoldDB" id="A0A4R1BQH3"/>
<feature type="transmembrane region" description="Helical" evidence="5">
    <location>
        <begin position="112"/>
        <end position="135"/>
    </location>
</feature>
<feature type="transmembrane region" description="Helical" evidence="5">
    <location>
        <begin position="57"/>
        <end position="75"/>
    </location>
</feature>
<dbReference type="InterPro" id="IPR036259">
    <property type="entry name" value="MFS_trans_sf"/>
</dbReference>
<keyword evidence="4 5" id="KW-0472">Membrane</keyword>
<dbReference type="OrthoDB" id="7200137at2"/>
<feature type="transmembrane region" description="Helical" evidence="5">
    <location>
        <begin position="295"/>
        <end position="313"/>
    </location>
</feature>
<feature type="transmembrane region" description="Helical" evidence="5">
    <location>
        <begin position="177"/>
        <end position="197"/>
    </location>
</feature>
<dbReference type="Proteomes" id="UP000295244">
    <property type="component" value="Unassembled WGS sequence"/>
</dbReference>
<dbReference type="RefSeq" id="WP_132688296.1">
    <property type="nucleotide sequence ID" value="NZ_SKBU01000006.1"/>
</dbReference>
<feature type="domain" description="Major facilitator superfamily (MFS) profile" evidence="6">
    <location>
        <begin position="19"/>
        <end position="407"/>
    </location>
</feature>
<reference evidence="7 8" key="1">
    <citation type="submission" date="2019-03" db="EMBL/GenBank/DDBJ databases">
        <title>Whole genome sequence of a novel Rubrobacter taiwanensis strain, isolated from Yellowstone National Park.</title>
        <authorList>
            <person name="Freed S."/>
            <person name="Ramaley R.F."/>
            <person name="Kyndt J.A."/>
        </authorList>
    </citation>
    <scope>NUCLEOTIDE SEQUENCE [LARGE SCALE GENOMIC DNA]</scope>
    <source>
        <strain evidence="7 8">Yellowstone</strain>
    </source>
</reference>
<sequence length="409" mass="43302">MGGRRSDPEDSGSGIYRWALVVALAAMVNVAYGAIFYSFSVLLGEGAAAAEFSRTTLSAALGMAVVVSGLLALLVGTVCDVAGPRRVFLAGAALGCCGLALFSRATADWQVIAVWALLIGPAMACTFYEPAYVAVDQWFEGPKGKALGVLTLVAGLSVAIFLPLTQWLVERGGWRNATLTLGLVMAAVIWTLALLVVRDRPRKEARMPRIDLKRTYGAMLAGLRHTNRAFWLICAAYTLGFTGTFAMLFHQVAYLQDLGFPAGQVAAAIGLTGLISLPGRFLFPALLDHIRPRPLVAAIFAILAASGLILVGAQEWWRVYLYVGLYGLVFGSVLPTRAAVMSHYFSGALYGRLMGLQATILALATAGGPFLAGLLRDATGTYTIPWLGAAALLLLAVPVILAVPQPARD</sequence>
<gene>
    <name evidence="7" type="ORF">E0L93_03035</name>
</gene>
<evidence type="ECO:0000259" key="6">
    <source>
        <dbReference type="PROSITE" id="PS50850"/>
    </source>
</evidence>
<evidence type="ECO:0000256" key="5">
    <source>
        <dbReference type="SAM" id="Phobius"/>
    </source>
</evidence>
<keyword evidence="2 5" id="KW-0812">Transmembrane</keyword>
<keyword evidence="8" id="KW-1185">Reference proteome</keyword>
<dbReference type="GO" id="GO:0005886">
    <property type="term" value="C:plasma membrane"/>
    <property type="evidence" value="ECO:0007669"/>
    <property type="project" value="UniProtKB-SubCell"/>
</dbReference>
<dbReference type="Gene3D" id="1.20.1250.20">
    <property type="entry name" value="MFS general substrate transporter like domains"/>
    <property type="match status" value="1"/>
</dbReference>